<dbReference type="InterPro" id="IPR024775">
    <property type="entry name" value="DinB-like"/>
</dbReference>
<dbReference type="InterPro" id="IPR029063">
    <property type="entry name" value="SAM-dependent_MTases_sf"/>
</dbReference>
<feature type="domain" description="Sulfatase-modifying factor enzyme-like" evidence="7">
    <location>
        <begin position="667"/>
        <end position="909"/>
    </location>
</feature>
<feature type="compositionally biased region" description="Basic and acidic residues" evidence="6">
    <location>
        <begin position="224"/>
        <end position="234"/>
    </location>
</feature>
<feature type="domain" description="Histidine-specific methyltransferase SAM-dependent" evidence="8">
    <location>
        <begin position="274"/>
        <end position="457"/>
    </location>
</feature>
<evidence type="ECO:0008006" key="12">
    <source>
        <dbReference type="Google" id="ProtNLM"/>
    </source>
</evidence>
<evidence type="ECO:0000313" key="10">
    <source>
        <dbReference type="EMBL" id="GJJ13390.1"/>
    </source>
</evidence>
<dbReference type="InterPro" id="IPR019257">
    <property type="entry name" value="MeTrfase_dom"/>
</dbReference>
<dbReference type="GO" id="GO:0008168">
    <property type="term" value="F:methyltransferase activity"/>
    <property type="evidence" value="ECO:0007669"/>
    <property type="project" value="UniProtKB-KW"/>
</dbReference>
<evidence type="ECO:0000256" key="5">
    <source>
        <dbReference type="ARBA" id="ARBA00037882"/>
    </source>
</evidence>
<keyword evidence="3" id="KW-0560">Oxidoreductase</keyword>
<dbReference type="Pfam" id="PF12867">
    <property type="entry name" value="DinB_2"/>
    <property type="match status" value="1"/>
</dbReference>
<reference evidence="10" key="1">
    <citation type="submission" date="2021-10" db="EMBL/GenBank/DDBJ databases">
        <title>De novo Genome Assembly of Clathrus columnatus (Basidiomycota, Fungi) Using Illumina and Nanopore Sequence Data.</title>
        <authorList>
            <person name="Ogiso-Tanaka E."/>
            <person name="Itagaki H."/>
            <person name="Hosoya T."/>
            <person name="Hosaka K."/>
        </authorList>
    </citation>
    <scope>NUCLEOTIDE SEQUENCE</scope>
    <source>
        <strain evidence="10">MO-923</strain>
    </source>
</reference>
<evidence type="ECO:0000259" key="8">
    <source>
        <dbReference type="Pfam" id="PF10017"/>
    </source>
</evidence>
<dbReference type="InterPro" id="IPR005532">
    <property type="entry name" value="SUMF_dom"/>
</dbReference>
<dbReference type="GO" id="GO:0032259">
    <property type="term" value="P:methylation"/>
    <property type="evidence" value="ECO:0007669"/>
    <property type="project" value="UniProtKB-KW"/>
</dbReference>
<comment type="caution">
    <text evidence="10">The sequence shown here is derived from an EMBL/GenBank/DDBJ whole genome shotgun (WGS) entry which is preliminary data.</text>
</comment>
<evidence type="ECO:0000256" key="6">
    <source>
        <dbReference type="SAM" id="MobiDB-lite"/>
    </source>
</evidence>
<feature type="region of interest" description="Disordered" evidence="6">
    <location>
        <begin position="220"/>
        <end position="276"/>
    </location>
</feature>
<keyword evidence="4" id="KW-0408">Iron</keyword>
<dbReference type="PANTHER" id="PTHR43397:SF1">
    <property type="entry name" value="ERGOTHIONEINE BIOSYNTHESIS PROTEIN 1"/>
    <property type="match status" value="1"/>
</dbReference>
<keyword evidence="1" id="KW-0489">Methyltransferase</keyword>
<evidence type="ECO:0000256" key="4">
    <source>
        <dbReference type="ARBA" id="ARBA00023004"/>
    </source>
</evidence>
<feature type="domain" description="DinB-like" evidence="9">
    <location>
        <begin position="504"/>
        <end position="622"/>
    </location>
</feature>
<organism evidence="10 11">
    <name type="scientific">Clathrus columnatus</name>
    <dbReference type="NCBI Taxonomy" id="1419009"/>
    <lineage>
        <taxon>Eukaryota</taxon>
        <taxon>Fungi</taxon>
        <taxon>Dikarya</taxon>
        <taxon>Basidiomycota</taxon>
        <taxon>Agaricomycotina</taxon>
        <taxon>Agaricomycetes</taxon>
        <taxon>Phallomycetidae</taxon>
        <taxon>Phallales</taxon>
        <taxon>Clathraceae</taxon>
        <taxon>Clathrus</taxon>
    </lineage>
</organism>
<dbReference type="Gene3D" id="3.90.1580.10">
    <property type="entry name" value="paralog of FGE (formylglycine-generating enzyme)"/>
    <property type="match status" value="1"/>
</dbReference>
<dbReference type="Pfam" id="PF03781">
    <property type="entry name" value="FGE-sulfatase"/>
    <property type="match status" value="1"/>
</dbReference>
<dbReference type="InterPro" id="IPR042095">
    <property type="entry name" value="SUMF_sf"/>
</dbReference>
<dbReference type="Proteomes" id="UP001050691">
    <property type="component" value="Unassembled WGS sequence"/>
</dbReference>
<dbReference type="Pfam" id="PF10017">
    <property type="entry name" value="Methyltransf_33"/>
    <property type="match status" value="2"/>
</dbReference>
<dbReference type="InterPro" id="IPR051128">
    <property type="entry name" value="EgtD_Methyltrsf_superfamily"/>
</dbReference>
<dbReference type="SUPFAM" id="SSF56436">
    <property type="entry name" value="C-type lectin-like"/>
    <property type="match status" value="1"/>
</dbReference>
<feature type="domain" description="Histidine-specific methyltransferase SAM-dependent" evidence="8">
    <location>
        <begin position="27"/>
        <end position="169"/>
    </location>
</feature>
<evidence type="ECO:0000256" key="1">
    <source>
        <dbReference type="ARBA" id="ARBA00022603"/>
    </source>
</evidence>
<dbReference type="Gene3D" id="3.40.50.150">
    <property type="entry name" value="Vaccinia Virus protein VP39"/>
    <property type="match status" value="2"/>
</dbReference>
<accession>A0AAV5ANA0</accession>
<protein>
    <recommendedName>
        <fullName evidence="12">DUF323 domain-containing protein</fullName>
    </recommendedName>
</protein>
<dbReference type="AlphaFoldDB" id="A0AAV5ANA0"/>
<evidence type="ECO:0000259" key="7">
    <source>
        <dbReference type="Pfam" id="PF03781"/>
    </source>
</evidence>
<dbReference type="EMBL" id="BPWL01000008">
    <property type="protein sequence ID" value="GJJ13390.1"/>
    <property type="molecule type" value="Genomic_DNA"/>
</dbReference>
<sequence length="912" mass="102403">MQYPYLKIIDVRLDSEASQATSATSLRSAILEGLDNPTGKRSLPTTLLYDERGLRLYDAITTDVPEYYLFPLEESILKSKGSEIITAIHGEKGIVDGEAFLELGAGSLRKTSHLLHNLAALVDKEHPLSSSNSIPPVTYYALDLERRELERTLNQIAMTKDDLCVDNVAASGPDDHGYGALGEELSGRVAVRGIWGTYDGGIQFINQNGLQKLRTADLAEIESDDKPQPERERGNTVLIDFNTSPDPSSKSHSDSSSRSFTGTTPPSPVLSTLDDKHNATSDSPLHLLFLGSSLGNFSRKEATSFLSRLPLRPGRGDTLLLGLDGDNGKELVERAYGDDKGITKDFIMNGLRVAGITLGNESLFTEGKWEYVHFYNETERRHEAYYKSVGAKSVQIPSVDMKDTETIINFEDGELVNIEVSHKYSTHDILEMFSESNLRIIQQWQDPQGLYSLYLVERPAFHFPLVKEAQTSLIQDKLDLSSLLDKPSDGLSPYSIPTIQDWETMWKAWDTITLGMIPPSMLHQKPIDLRHKCLFYLGHIPAYVRGIDPHVDDPTQCHPHSEVPEKDEDWPTLEEILAFRDRVRKRLMNLYADLKSGKRTLDRKTSRVLFMTYEHEGFHAETLLYMLIQRAGTGTVPPPAYSRPAFELLKEAWDKEYEAFYKSSSGETVVIPEGTVVLGHDDLEAHDSTVPFHPQHAFGWDNENPRREMHFPSFRISWRPITNGEYFAHWSDPEKNKGENALKMPASWVKVDGALCVRSLYGPVMFDIAKHWPVQSDYDDLSAYARVKGGRIPTVSELRAFWEKYQGGFVGSANKLAYYPANSATTGVKDGGQGHNGGVWEWTSTKLASYEGFVTSNLYPGYSSDFFDDKHHVVIGGSYATIPRIAQRASVCNFYQHNYPYAWVGARIAYDV</sequence>
<evidence type="ECO:0000259" key="9">
    <source>
        <dbReference type="Pfam" id="PF12867"/>
    </source>
</evidence>
<evidence type="ECO:0000313" key="11">
    <source>
        <dbReference type="Proteomes" id="UP001050691"/>
    </source>
</evidence>
<keyword evidence="2" id="KW-0808">Transferase</keyword>
<gene>
    <name evidence="10" type="ORF">Clacol_007644</name>
</gene>
<dbReference type="InterPro" id="IPR016187">
    <property type="entry name" value="CTDL_fold"/>
</dbReference>
<evidence type="ECO:0000256" key="3">
    <source>
        <dbReference type="ARBA" id="ARBA00023002"/>
    </source>
</evidence>
<proteinExistence type="predicted"/>
<comment type="pathway">
    <text evidence="5">Amino-acid biosynthesis; ergothioneine biosynthesis.</text>
</comment>
<dbReference type="PANTHER" id="PTHR43397">
    <property type="entry name" value="ERGOTHIONEINE BIOSYNTHESIS PROTEIN 1"/>
    <property type="match status" value="1"/>
</dbReference>
<name>A0AAV5ANA0_9AGAM</name>
<evidence type="ECO:0000256" key="2">
    <source>
        <dbReference type="ARBA" id="ARBA00022679"/>
    </source>
</evidence>
<keyword evidence="11" id="KW-1185">Reference proteome</keyword>